<keyword evidence="1" id="KW-0812">Transmembrane</keyword>
<protein>
    <submittedName>
        <fullName evidence="2">Uncharacterized protein</fullName>
    </submittedName>
</protein>
<proteinExistence type="predicted"/>
<dbReference type="EMBL" id="BGPR01000046">
    <property type="protein sequence ID" value="GBL85980.1"/>
    <property type="molecule type" value="Genomic_DNA"/>
</dbReference>
<dbReference type="Proteomes" id="UP000499080">
    <property type="component" value="Unassembled WGS sequence"/>
</dbReference>
<reference evidence="2 3" key="1">
    <citation type="journal article" date="2019" name="Sci. Rep.">
        <title>Orb-weaving spider Araneus ventricosus genome elucidates the spidroin gene catalogue.</title>
        <authorList>
            <person name="Kono N."/>
            <person name="Nakamura H."/>
            <person name="Ohtoshi R."/>
            <person name="Moran D.A.P."/>
            <person name="Shinohara A."/>
            <person name="Yoshida Y."/>
            <person name="Fujiwara M."/>
            <person name="Mori M."/>
            <person name="Tomita M."/>
            <person name="Arakawa K."/>
        </authorList>
    </citation>
    <scope>NUCLEOTIDE SEQUENCE [LARGE SCALE GENOMIC DNA]</scope>
</reference>
<sequence>MDVPNLIACFAVTPWFWILIKFMLVGDLYDIMPLAIFGYLLVLLNRAIRKDRLDLMKAVKEKQPGQKDGYCQTDELKFEDKRTQSVPETTEACSQASTLCFEVSTQTELIQSDAFTQVEGREFNAKYTQTVAEMMTDKQVQTLLQGSDKVTQTSQHLCLDKEVQADIIQIPSKVFVPMKKQKPKSTIPLTKEFLKYHQNKHTLQRRKIKFKPKLDKISEVDESENGTEIFEESSYDGLESQVSAVDKNLAAQNNYENSFFHKIDEDEKKSDFSKLSSHDELEFQASTVNKTFIATTSVLEHGDSSEDDHHVVFQDEKQHRKKQKKASFFKKKFSNLKNLFKK</sequence>
<name>A0A4Y2B1F7_ARAVE</name>
<organism evidence="2 3">
    <name type="scientific">Araneus ventricosus</name>
    <name type="common">Orbweaver spider</name>
    <name type="synonym">Epeira ventricosa</name>
    <dbReference type="NCBI Taxonomy" id="182803"/>
    <lineage>
        <taxon>Eukaryota</taxon>
        <taxon>Metazoa</taxon>
        <taxon>Ecdysozoa</taxon>
        <taxon>Arthropoda</taxon>
        <taxon>Chelicerata</taxon>
        <taxon>Arachnida</taxon>
        <taxon>Araneae</taxon>
        <taxon>Araneomorphae</taxon>
        <taxon>Entelegynae</taxon>
        <taxon>Araneoidea</taxon>
        <taxon>Araneidae</taxon>
        <taxon>Araneus</taxon>
    </lineage>
</organism>
<gene>
    <name evidence="2" type="ORF">AVEN_89045_1</name>
</gene>
<evidence type="ECO:0000256" key="1">
    <source>
        <dbReference type="SAM" id="Phobius"/>
    </source>
</evidence>
<dbReference type="AlphaFoldDB" id="A0A4Y2B1F7"/>
<feature type="transmembrane region" description="Helical" evidence="1">
    <location>
        <begin position="31"/>
        <end position="48"/>
    </location>
</feature>
<feature type="transmembrane region" description="Helical" evidence="1">
    <location>
        <begin position="7"/>
        <end position="25"/>
    </location>
</feature>
<keyword evidence="1" id="KW-0472">Membrane</keyword>
<evidence type="ECO:0000313" key="3">
    <source>
        <dbReference type="Proteomes" id="UP000499080"/>
    </source>
</evidence>
<keyword evidence="1" id="KW-1133">Transmembrane helix</keyword>
<evidence type="ECO:0000313" key="2">
    <source>
        <dbReference type="EMBL" id="GBL85980.1"/>
    </source>
</evidence>
<accession>A0A4Y2B1F7</accession>
<comment type="caution">
    <text evidence="2">The sequence shown here is derived from an EMBL/GenBank/DDBJ whole genome shotgun (WGS) entry which is preliminary data.</text>
</comment>
<keyword evidence="3" id="KW-1185">Reference proteome</keyword>